<dbReference type="Gene3D" id="3.40.50.1000">
    <property type="entry name" value="HAD superfamily/HAD-like"/>
    <property type="match status" value="1"/>
</dbReference>
<dbReference type="PANTHER" id="PTHR43434">
    <property type="entry name" value="PHOSPHOGLYCOLATE PHOSPHATASE"/>
    <property type="match status" value="1"/>
</dbReference>
<evidence type="ECO:0000313" key="2">
    <source>
        <dbReference type="Proteomes" id="UP000276568"/>
    </source>
</evidence>
<reference evidence="1 2" key="1">
    <citation type="submission" date="2018-11" db="EMBL/GenBank/DDBJ databases">
        <title>Clostridium sp. nov., a member of the family Erysipelotrichaceae isolated from pig faeces.</title>
        <authorList>
            <person name="Chang Y.-H."/>
        </authorList>
    </citation>
    <scope>NUCLEOTIDE SEQUENCE [LARGE SCALE GENOMIC DNA]</scope>
    <source>
        <strain evidence="1 2">YH-panp20</strain>
    </source>
</reference>
<keyword evidence="2" id="KW-1185">Reference proteome</keyword>
<dbReference type="SFLD" id="SFLDS00003">
    <property type="entry name" value="Haloacid_Dehalogenase"/>
    <property type="match status" value="1"/>
</dbReference>
<dbReference type="InterPro" id="IPR006439">
    <property type="entry name" value="HAD-SF_hydro_IA"/>
</dbReference>
<dbReference type="SFLD" id="SFLDG01129">
    <property type="entry name" value="C1.5:_HAD__Beta-PGM__Phosphata"/>
    <property type="match status" value="1"/>
</dbReference>
<proteinExistence type="predicted"/>
<sequence>MSTILFDLDDTLIQSMYVWEDAITALFKELHIDMDFERAKQTFMAKRFSEVLVYIKKYFYPHATIQQMNDFCMAFVIDQYQHHVPATKGAVEFVHEQAKKGTTMAVVTSNDFHLTKTVLQRLDMYDSMKEIFSAEELHMTKREPEIYEYALNKLNAQPKDTIVFEDSMYAIETARSLGIRCIGIENDWNRRDFMKNHVETIHDFTELHSFL</sequence>
<dbReference type="InterPro" id="IPR036412">
    <property type="entry name" value="HAD-like_sf"/>
</dbReference>
<dbReference type="InterPro" id="IPR041492">
    <property type="entry name" value="HAD_2"/>
</dbReference>
<dbReference type="EMBL" id="RJQC01000001">
    <property type="protein sequence ID" value="RNM31191.1"/>
    <property type="molecule type" value="Genomic_DNA"/>
</dbReference>
<dbReference type="AlphaFoldDB" id="A0A3N0I2F8"/>
<dbReference type="GO" id="GO:0006281">
    <property type="term" value="P:DNA repair"/>
    <property type="evidence" value="ECO:0007669"/>
    <property type="project" value="TreeGrafter"/>
</dbReference>
<dbReference type="InterPro" id="IPR023198">
    <property type="entry name" value="PGP-like_dom2"/>
</dbReference>
<dbReference type="Proteomes" id="UP000276568">
    <property type="component" value="Unassembled WGS sequence"/>
</dbReference>
<dbReference type="InterPro" id="IPR023214">
    <property type="entry name" value="HAD_sf"/>
</dbReference>
<dbReference type="NCBIfam" id="TIGR01549">
    <property type="entry name" value="HAD-SF-IA-v1"/>
    <property type="match status" value="1"/>
</dbReference>
<dbReference type="SUPFAM" id="SSF56784">
    <property type="entry name" value="HAD-like"/>
    <property type="match status" value="1"/>
</dbReference>
<evidence type="ECO:0000313" key="1">
    <source>
        <dbReference type="EMBL" id="RNM31191.1"/>
    </source>
</evidence>
<dbReference type="Gene3D" id="1.10.150.240">
    <property type="entry name" value="Putative phosphatase, domain 2"/>
    <property type="match status" value="1"/>
</dbReference>
<dbReference type="PANTHER" id="PTHR43434:SF1">
    <property type="entry name" value="PHOSPHOGLYCOLATE PHOSPHATASE"/>
    <property type="match status" value="1"/>
</dbReference>
<dbReference type="Pfam" id="PF13419">
    <property type="entry name" value="HAD_2"/>
    <property type="match status" value="1"/>
</dbReference>
<dbReference type="RefSeq" id="WP_128519356.1">
    <property type="nucleotide sequence ID" value="NZ_JALFCT010000017.1"/>
</dbReference>
<dbReference type="InterPro" id="IPR050155">
    <property type="entry name" value="HAD-like_hydrolase_sf"/>
</dbReference>
<gene>
    <name evidence="1" type="ORF">EDX97_01070</name>
</gene>
<organism evidence="1 2">
    <name type="scientific">Absicoccus porci</name>
    <dbReference type="NCBI Taxonomy" id="2486576"/>
    <lineage>
        <taxon>Bacteria</taxon>
        <taxon>Bacillati</taxon>
        <taxon>Bacillota</taxon>
        <taxon>Erysipelotrichia</taxon>
        <taxon>Erysipelotrichales</taxon>
        <taxon>Erysipelotrichaceae</taxon>
        <taxon>Absicoccus</taxon>
    </lineage>
</organism>
<accession>A0A3N0I2F8</accession>
<dbReference type="PRINTS" id="PR00413">
    <property type="entry name" value="HADHALOGNASE"/>
</dbReference>
<protein>
    <submittedName>
        <fullName evidence="1">HAD family phosphatase</fullName>
    </submittedName>
</protein>
<name>A0A3N0I2F8_9FIRM</name>
<dbReference type="GO" id="GO:0008967">
    <property type="term" value="F:phosphoglycolate phosphatase activity"/>
    <property type="evidence" value="ECO:0007669"/>
    <property type="project" value="TreeGrafter"/>
</dbReference>
<dbReference type="OrthoDB" id="9797743at2"/>
<dbReference type="NCBIfam" id="TIGR01509">
    <property type="entry name" value="HAD-SF-IA-v3"/>
    <property type="match status" value="1"/>
</dbReference>
<comment type="caution">
    <text evidence="1">The sequence shown here is derived from an EMBL/GenBank/DDBJ whole genome shotgun (WGS) entry which is preliminary data.</text>
</comment>